<dbReference type="RefSeq" id="XP_007510295.1">
    <property type="nucleotide sequence ID" value="XM_007510233.1"/>
</dbReference>
<feature type="domain" description="NmrA-like" evidence="1">
    <location>
        <begin position="97"/>
        <end position="342"/>
    </location>
</feature>
<dbReference type="STRING" id="41875.K8F1F3"/>
<dbReference type="Proteomes" id="UP000198341">
    <property type="component" value="Chromosome 11"/>
</dbReference>
<dbReference type="KEGG" id="bpg:Bathy11g01890"/>
<dbReference type="CDD" id="cd05271">
    <property type="entry name" value="NDUFA9_like_SDR_a"/>
    <property type="match status" value="1"/>
</dbReference>
<name>K8F1F3_9CHLO</name>
<dbReference type="PANTHER" id="PTHR12126:SF11">
    <property type="entry name" value="NADH DEHYDROGENASE [UBIQUINONE] 1 ALPHA SUBCOMPLEX SUBUNIT 9, MITOCHONDRIAL"/>
    <property type="match status" value="1"/>
</dbReference>
<dbReference type="InterPro" id="IPR051207">
    <property type="entry name" value="ComplexI_NDUFA9_subunit"/>
</dbReference>
<keyword evidence="3" id="KW-1185">Reference proteome</keyword>
<gene>
    <name evidence="2" type="ordered locus">Bathy11g01890</name>
</gene>
<dbReference type="EMBL" id="FO082268">
    <property type="protein sequence ID" value="CCO18640.1"/>
    <property type="molecule type" value="Genomic_DNA"/>
</dbReference>
<organism evidence="2 3">
    <name type="scientific">Bathycoccus prasinos</name>
    <dbReference type="NCBI Taxonomy" id="41875"/>
    <lineage>
        <taxon>Eukaryota</taxon>
        <taxon>Viridiplantae</taxon>
        <taxon>Chlorophyta</taxon>
        <taxon>Mamiellophyceae</taxon>
        <taxon>Mamiellales</taxon>
        <taxon>Bathycoccaceae</taxon>
        <taxon>Bathycoccus</taxon>
    </lineage>
</organism>
<dbReference type="GeneID" id="19012869"/>
<dbReference type="OrthoDB" id="275457at2759"/>
<dbReference type="GO" id="GO:0044877">
    <property type="term" value="F:protein-containing complex binding"/>
    <property type="evidence" value="ECO:0007669"/>
    <property type="project" value="TreeGrafter"/>
</dbReference>
<protein>
    <recommendedName>
        <fullName evidence="1">NmrA-like domain-containing protein</fullName>
    </recommendedName>
</protein>
<reference evidence="2 3" key="1">
    <citation type="submission" date="2011-10" db="EMBL/GenBank/DDBJ databases">
        <authorList>
            <person name="Genoscope - CEA"/>
        </authorList>
    </citation>
    <scope>NUCLEOTIDE SEQUENCE [LARGE SCALE GENOMIC DNA]</scope>
    <source>
        <strain evidence="2 3">RCC 1105</strain>
    </source>
</reference>
<evidence type="ECO:0000313" key="3">
    <source>
        <dbReference type="Proteomes" id="UP000198341"/>
    </source>
</evidence>
<dbReference type="InterPro" id="IPR008030">
    <property type="entry name" value="NmrA-like"/>
</dbReference>
<evidence type="ECO:0000313" key="2">
    <source>
        <dbReference type="EMBL" id="CCO18640.1"/>
    </source>
</evidence>
<dbReference type="Gene3D" id="3.40.50.720">
    <property type="entry name" value="NAD(P)-binding Rossmann-like Domain"/>
    <property type="match status" value="1"/>
</dbReference>
<proteinExistence type="predicted"/>
<dbReference type="Pfam" id="PF05368">
    <property type="entry name" value="NmrA"/>
    <property type="match status" value="1"/>
</dbReference>
<dbReference type="PANTHER" id="PTHR12126">
    <property type="entry name" value="NADH-UBIQUINONE OXIDOREDUCTASE 39 KDA SUBUNIT-RELATED"/>
    <property type="match status" value="1"/>
</dbReference>
<dbReference type="AlphaFoldDB" id="K8F1F3"/>
<dbReference type="GO" id="GO:0005739">
    <property type="term" value="C:mitochondrion"/>
    <property type="evidence" value="ECO:0007669"/>
    <property type="project" value="TreeGrafter"/>
</dbReference>
<dbReference type="eggNOG" id="KOG2865">
    <property type="taxonomic scope" value="Eukaryota"/>
</dbReference>
<sequence length="431" mass="48444">MSCSYSSKRAAGIFLLRNNEKKKTTMMMKMMRDFEASASSPTLTKSHSCRFYSSPAKNESASSSSSSLQHHFEKELPVDFEKKGTGGRSSYSGITAAVFGSTGFLGRYVVNHLAKNGSRVLVPTRCSENHRQHLKPMGDLGQIVQFDYSMRDDEAIKYAVERANVVINMVGREWETRNFSFEDVHRDFPRRLAEACKESSSVKRLIHVSALGADVNAKSKYYRTKAEGDEEVRRIFPRATIVKPAKLIGVEDRFLNVFAEHASKFPFVPLTGLGESKHQPVSVDDVAIAISQMPYDEETVGKEYVLAGEKTFTMEELAKLTVDAGRFRSARVAYIPKFVYKLLSAPHEFLLNRVPFPLPTPKGLTRSFVDAQDADYVKKPNELGFKELGMTPAKMDGITIDYLRSYRSGGYLTNPLAKKENFHEEARVPLR</sequence>
<accession>K8F1F3</accession>
<evidence type="ECO:0000259" key="1">
    <source>
        <dbReference type="Pfam" id="PF05368"/>
    </source>
</evidence>
<dbReference type="SUPFAM" id="SSF51735">
    <property type="entry name" value="NAD(P)-binding Rossmann-fold domains"/>
    <property type="match status" value="1"/>
</dbReference>
<dbReference type="InterPro" id="IPR036291">
    <property type="entry name" value="NAD(P)-bd_dom_sf"/>
</dbReference>